<name>A0A9E7IWI5_9FIRM</name>
<dbReference type="KEGG" id="fms:M1R53_06580"/>
<dbReference type="Proteomes" id="UP000831151">
    <property type="component" value="Chromosome"/>
</dbReference>
<accession>A0A9E7IWI5</accession>
<proteinExistence type="predicted"/>
<keyword evidence="1" id="KW-0812">Transmembrane</keyword>
<evidence type="ECO:0000313" key="3">
    <source>
        <dbReference type="Proteomes" id="UP000831151"/>
    </source>
</evidence>
<dbReference type="AlphaFoldDB" id="A0A9E7IWI5"/>
<keyword evidence="3" id="KW-1185">Reference proteome</keyword>
<reference evidence="2" key="1">
    <citation type="submission" date="2022-04" db="EMBL/GenBank/DDBJ databases">
        <title>Complete genome sequences of Ezakiella coagulans and Fenollaria massiliensis.</title>
        <authorList>
            <person name="France M.T."/>
            <person name="Clifford J."/>
            <person name="Narina S."/>
            <person name="Rutt L."/>
            <person name="Ravel J."/>
        </authorList>
    </citation>
    <scope>NUCLEOTIDE SEQUENCE</scope>
    <source>
        <strain evidence="2">C0061C2</strain>
    </source>
</reference>
<keyword evidence="1" id="KW-1133">Transmembrane helix</keyword>
<protein>
    <submittedName>
        <fullName evidence="2">Uncharacterized protein</fullName>
    </submittedName>
</protein>
<evidence type="ECO:0000256" key="1">
    <source>
        <dbReference type="SAM" id="Phobius"/>
    </source>
</evidence>
<dbReference type="RefSeq" id="WP_249242444.1">
    <property type="nucleotide sequence ID" value="NZ_CP096649.1"/>
</dbReference>
<dbReference type="EMBL" id="CP096649">
    <property type="protein sequence ID" value="UQK58900.1"/>
    <property type="molecule type" value="Genomic_DNA"/>
</dbReference>
<organism evidence="2 3">
    <name type="scientific">Fenollaria massiliensis</name>
    <dbReference type="NCBI Taxonomy" id="938288"/>
    <lineage>
        <taxon>Bacteria</taxon>
        <taxon>Bacillati</taxon>
        <taxon>Bacillota</taxon>
        <taxon>Clostridia</taxon>
        <taxon>Eubacteriales</taxon>
        <taxon>Fenollaria</taxon>
    </lineage>
</organism>
<evidence type="ECO:0000313" key="2">
    <source>
        <dbReference type="EMBL" id="UQK58900.1"/>
    </source>
</evidence>
<feature type="transmembrane region" description="Helical" evidence="1">
    <location>
        <begin position="29"/>
        <end position="48"/>
    </location>
</feature>
<keyword evidence="1" id="KW-0472">Membrane</keyword>
<sequence>MEKRIYFILGLILILIGRTKEFINYKEFILAGEIILAITSLFFFADFIKFLDKKFFKK</sequence>
<gene>
    <name evidence="2" type="ORF">M1R53_06580</name>
</gene>